<feature type="compositionally biased region" description="Low complexity" evidence="1">
    <location>
        <begin position="50"/>
        <end position="75"/>
    </location>
</feature>
<protein>
    <submittedName>
        <fullName evidence="3">Uncharacterized protein</fullName>
    </submittedName>
</protein>
<proteinExistence type="predicted"/>
<feature type="compositionally biased region" description="Low complexity" evidence="1">
    <location>
        <begin position="149"/>
        <end position="160"/>
    </location>
</feature>
<evidence type="ECO:0000313" key="4">
    <source>
        <dbReference type="Proteomes" id="UP001497480"/>
    </source>
</evidence>
<dbReference type="AlphaFoldDB" id="A0AAV1WUA1"/>
<evidence type="ECO:0000313" key="3">
    <source>
        <dbReference type="EMBL" id="CAL0312473.1"/>
    </source>
</evidence>
<feature type="transmembrane region" description="Helical" evidence="2">
    <location>
        <begin position="12"/>
        <end position="39"/>
    </location>
</feature>
<dbReference type="Proteomes" id="UP001497480">
    <property type="component" value="Unassembled WGS sequence"/>
</dbReference>
<feature type="region of interest" description="Disordered" evidence="1">
    <location>
        <begin position="181"/>
        <end position="232"/>
    </location>
</feature>
<keyword evidence="2" id="KW-0812">Transmembrane</keyword>
<reference evidence="3 4" key="1">
    <citation type="submission" date="2024-03" db="EMBL/GenBank/DDBJ databases">
        <authorList>
            <person name="Martinez-Hernandez J."/>
        </authorList>
    </citation>
    <scope>NUCLEOTIDE SEQUENCE [LARGE SCALE GENOMIC DNA]</scope>
</reference>
<feature type="region of interest" description="Disordered" evidence="1">
    <location>
        <begin position="126"/>
        <end position="160"/>
    </location>
</feature>
<keyword evidence="2" id="KW-1133">Transmembrane helix</keyword>
<keyword evidence="2" id="KW-0472">Membrane</keyword>
<feature type="compositionally biased region" description="Basic and acidic residues" evidence="1">
    <location>
        <begin position="200"/>
        <end position="211"/>
    </location>
</feature>
<evidence type="ECO:0000256" key="1">
    <source>
        <dbReference type="SAM" id="MobiDB-lite"/>
    </source>
</evidence>
<feature type="compositionally biased region" description="Polar residues" evidence="1">
    <location>
        <begin position="248"/>
        <end position="264"/>
    </location>
</feature>
<accession>A0AAV1WUA1</accession>
<feature type="compositionally biased region" description="Polar residues" evidence="1">
    <location>
        <begin position="181"/>
        <end position="199"/>
    </location>
</feature>
<feature type="compositionally biased region" description="Polar residues" evidence="1">
    <location>
        <begin position="126"/>
        <end position="135"/>
    </location>
</feature>
<feature type="region of interest" description="Disordered" evidence="1">
    <location>
        <begin position="248"/>
        <end position="277"/>
    </location>
</feature>
<feature type="region of interest" description="Disordered" evidence="1">
    <location>
        <begin position="50"/>
        <end position="86"/>
    </location>
</feature>
<dbReference type="EMBL" id="CAXHTB010000009">
    <property type="protein sequence ID" value="CAL0312473.1"/>
    <property type="molecule type" value="Genomic_DNA"/>
</dbReference>
<feature type="compositionally biased region" description="Low complexity" evidence="1">
    <location>
        <begin position="265"/>
        <end position="277"/>
    </location>
</feature>
<organism evidence="3 4">
    <name type="scientific">Lupinus luteus</name>
    <name type="common">European yellow lupine</name>
    <dbReference type="NCBI Taxonomy" id="3873"/>
    <lineage>
        <taxon>Eukaryota</taxon>
        <taxon>Viridiplantae</taxon>
        <taxon>Streptophyta</taxon>
        <taxon>Embryophyta</taxon>
        <taxon>Tracheophyta</taxon>
        <taxon>Spermatophyta</taxon>
        <taxon>Magnoliopsida</taxon>
        <taxon>eudicotyledons</taxon>
        <taxon>Gunneridae</taxon>
        <taxon>Pentapetalae</taxon>
        <taxon>rosids</taxon>
        <taxon>fabids</taxon>
        <taxon>Fabales</taxon>
        <taxon>Fabaceae</taxon>
        <taxon>Papilionoideae</taxon>
        <taxon>50 kb inversion clade</taxon>
        <taxon>genistoids sensu lato</taxon>
        <taxon>core genistoids</taxon>
        <taxon>Genisteae</taxon>
        <taxon>Lupinus</taxon>
    </lineage>
</organism>
<comment type="caution">
    <text evidence="3">The sequence shown here is derived from an EMBL/GenBank/DDBJ whole genome shotgun (WGS) entry which is preliminary data.</text>
</comment>
<sequence length="277" mass="29509">MKSTSKVIMGATLVMVVILALVLGLILVLLAELYCSLLLRRRRHFRNTIPTTTTIQTTTATENASPSHTSQSHPQQQPPPPFSNTYSHGFVHAPRSFFLPTLTSKEDLAAQKKLHSELHHVGVLAASSQTESFLSKPSPKPTKENSLQGSVSGNHSVSHVKPCSGREHLVYISNPIYGSDRSNVSGEDTPFGTPSTSPSHLERCGSSKEDDMAMTSPYGTHSPPHAPVLSQTKKLAAEACSDSLRNARSLGTSASGSHTNNGAISSSSGSPCTSPSW</sequence>
<name>A0AAV1WUA1_LUPLU</name>
<gene>
    <name evidence="3" type="ORF">LLUT_LOCUS13533</name>
</gene>
<keyword evidence="4" id="KW-1185">Reference proteome</keyword>
<evidence type="ECO:0000256" key="2">
    <source>
        <dbReference type="SAM" id="Phobius"/>
    </source>
</evidence>